<accession>A0A6J4IBX1</accession>
<gene>
    <name evidence="2" type="ORF">AVDCRST_MAG83-1897</name>
</gene>
<sequence length="141" mass="14246">MPSKTYARTVRTAATVAAATGLAVLLAGCGGGEQSYSSLADLRADLEAGGVTCAPFAEADASELIPGASAGASCLVNEAAAAIFIFEDGDTKEIFMNGAAEEIKADPEAGQFLTGPNWIFNADSAELIQSAQEALGGEIIE</sequence>
<feature type="signal peptide" evidence="1">
    <location>
        <begin position="1"/>
        <end position="19"/>
    </location>
</feature>
<dbReference type="EMBL" id="CADCTE010000105">
    <property type="protein sequence ID" value="CAA9245866.1"/>
    <property type="molecule type" value="Genomic_DNA"/>
</dbReference>
<name>A0A6J4IBX1_9MICC</name>
<protein>
    <recommendedName>
        <fullName evidence="3">Lipoprotein</fullName>
    </recommendedName>
</protein>
<dbReference type="RefSeq" id="WP_294567899.1">
    <property type="nucleotide sequence ID" value="NZ_CADCTE010000105.1"/>
</dbReference>
<proteinExistence type="predicted"/>
<keyword evidence="1" id="KW-0732">Signal</keyword>
<dbReference type="PROSITE" id="PS51257">
    <property type="entry name" value="PROKAR_LIPOPROTEIN"/>
    <property type="match status" value="1"/>
</dbReference>
<evidence type="ECO:0008006" key="3">
    <source>
        <dbReference type="Google" id="ProtNLM"/>
    </source>
</evidence>
<organism evidence="2">
    <name type="scientific">uncultured Arthrobacter sp</name>
    <dbReference type="NCBI Taxonomy" id="114050"/>
    <lineage>
        <taxon>Bacteria</taxon>
        <taxon>Bacillati</taxon>
        <taxon>Actinomycetota</taxon>
        <taxon>Actinomycetes</taxon>
        <taxon>Micrococcales</taxon>
        <taxon>Micrococcaceae</taxon>
        <taxon>Arthrobacter</taxon>
        <taxon>environmental samples</taxon>
    </lineage>
</organism>
<evidence type="ECO:0000313" key="2">
    <source>
        <dbReference type="EMBL" id="CAA9245866.1"/>
    </source>
</evidence>
<dbReference type="AlphaFoldDB" id="A0A6J4IBX1"/>
<evidence type="ECO:0000256" key="1">
    <source>
        <dbReference type="SAM" id="SignalP"/>
    </source>
</evidence>
<reference evidence="2" key="1">
    <citation type="submission" date="2020-02" db="EMBL/GenBank/DDBJ databases">
        <authorList>
            <person name="Meier V. D."/>
        </authorList>
    </citation>
    <scope>NUCLEOTIDE SEQUENCE</scope>
    <source>
        <strain evidence="2">AVDCRST_MAG83</strain>
    </source>
</reference>
<feature type="chain" id="PRO_5026769767" description="Lipoprotein" evidence="1">
    <location>
        <begin position="20"/>
        <end position="141"/>
    </location>
</feature>